<sequence length="323" mass="32956">MKLGHFLALILTAGPAIADTSAGIAYLSGASDDARPLALSIWYPTAEPASATIGGNAVFQGAPAALGAALPETRLPLVVLSHGGLRSAADSGAWLGASLARAGFVVVEVNAPRPKDGVAALDEIWRRPADISRAIDLMLGDEGWRARINQDGISVVGFALGATSALSVGGAKMDVDRYMRSCDADGAKQGADCGWYAAQGVAMTQTSRQGLARLIPDPRVTSVVAIAPEYIPAFVAARPDAATMLISLGKPDGNAGVLSVDQDIAFPNASVFDAFAVCTKAGPDILREDEGDASLCGGSAQARADIHQALSGAITAFLMDGGK</sequence>
<dbReference type="InterPro" id="IPR016986">
    <property type="entry name" value="UCP031982_abhydr"/>
</dbReference>
<keyword evidence="1" id="KW-0732">Signal</keyword>
<evidence type="ECO:0000313" key="2">
    <source>
        <dbReference type="EMBL" id="MFC3527022.1"/>
    </source>
</evidence>
<feature type="signal peptide" evidence="1">
    <location>
        <begin position="1"/>
        <end position="18"/>
    </location>
</feature>
<accession>A0ABV7R075</accession>
<name>A0ABV7R075_9RHOB</name>
<dbReference type="PIRSF" id="PIRSF031982">
    <property type="entry name" value="UCP031982_abhydr"/>
    <property type="match status" value="1"/>
</dbReference>
<dbReference type="InterPro" id="IPR029058">
    <property type="entry name" value="AB_hydrolase_fold"/>
</dbReference>
<comment type="caution">
    <text evidence="2">The sequence shown here is derived from an EMBL/GenBank/DDBJ whole genome shotgun (WGS) entry which is preliminary data.</text>
</comment>
<dbReference type="RefSeq" id="WP_377742402.1">
    <property type="nucleotide sequence ID" value="NZ_JBHRXJ010000002.1"/>
</dbReference>
<dbReference type="SUPFAM" id="SSF53474">
    <property type="entry name" value="alpha/beta-Hydrolases"/>
    <property type="match status" value="1"/>
</dbReference>
<feature type="chain" id="PRO_5045495173" evidence="1">
    <location>
        <begin position="19"/>
        <end position="323"/>
    </location>
</feature>
<protein>
    <submittedName>
        <fullName evidence="2">Alpha/beta hydrolase family protein</fullName>
    </submittedName>
</protein>
<keyword evidence="3" id="KW-1185">Reference proteome</keyword>
<dbReference type="GO" id="GO:0016787">
    <property type="term" value="F:hydrolase activity"/>
    <property type="evidence" value="ECO:0007669"/>
    <property type="project" value="UniProtKB-KW"/>
</dbReference>
<dbReference type="Gene3D" id="3.40.50.1820">
    <property type="entry name" value="alpha/beta hydrolase"/>
    <property type="match status" value="1"/>
</dbReference>
<proteinExistence type="predicted"/>
<keyword evidence="2" id="KW-0378">Hydrolase</keyword>
<dbReference type="EMBL" id="JBHRXJ010000002">
    <property type="protein sequence ID" value="MFC3527022.1"/>
    <property type="molecule type" value="Genomic_DNA"/>
</dbReference>
<evidence type="ECO:0000256" key="1">
    <source>
        <dbReference type="SAM" id="SignalP"/>
    </source>
</evidence>
<dbReference type="Proteomes" id="UP001595721">
    <property type="component" value="Unassembled WGS sequence"/>
</dbReference>
<reference evidence="3" key="1">
    <citation type="journal article" date="2019" name="Int. J. Syst. Evol. Microbiol.">
        <title>The Global Catalogue of Microorganisms (GCM) 10K type strain sequencing project: providing services to taxonomists for standard genome sequencing and annotation.</title>
        <authorList>
            <consortium name="The Broad Institute Genomics Platform"/>
            <consortium name="The Broad Institute Genome Sequencing Center for Infectious Disease"/>
            <person name="Wu L."/>
            <person name="Ma J."/>
        </authorList>
    </citation>
    <scope>NUCLEOTIDE SEQUENCE [LARGE SCALE GENOMIC DNA]</scope>
    <source>
        <strain evidence="3">KCTC 42899</strain>
    </source>
</reference>
<evidence type="ECO:0000313" key="3">
    <source>
        <dbReference type="Proteomes" id="UP001595721"/>
    </source>
</evidence>
<organism evidence="2 3">
    <name type="scientific">Paracoccus mangrovi</name>
    <dbReference type="NCBI Taxonomy" id="1715645"/>
    <lineage>
        <taxon>Bacteria</taxon>
        <taxon>Pseudomonadati</taxon>
        <taxon>Pseudomonadota</taxon>
        <taxon>Alphaproteobacteria</taxon>
        <taxon>Rhodobacterales</taxon>
        <taxon>Paracoccaceae</taxon>
        <taxon>Paracoccus</taxon>
    </lineage>
</organism>
<gene>
    <name evidence="2" type="ORF">ACFOMH_02475</name>
</gene>